<evidence type="ECO:0000313" key="1">
    <source>
        <dbReference type="EMBL" id="AXR77295.1"/>
    </source>
</evidence>
<dbReference type="Proteomes" id="UP000258707">
    <property type="component" value="Chromosome"/>
</dbReference>
<dbReference type="RefSeq" id="WP_117363482.1">
    <property type="nucleotide sequence ID" value="NZ_CP024047.1"/>
</dbReference>
<dbReference type="KEGG" id="nan:AArc1_0954"/>
<evidence type="ECO:0000313" key="4">
    <source>
        <dbReference type="Proteomes" id="UP000258707"/>
    </source>
</evidence>
<dbReference type="EMBL" id="CP027033">
    <property type="protein sequence ID" value="AXR82742.1"/>
    <property type="molecule type" value="Genomic_DNA"/>
</dbReference>
<organism evidence="1 4">
    <name type="scientific">Natrarchaeobaculum sulfurireducens</name>
    <dbReference type="NCBI Taxonomy" id="2044521"/>
    <lineage>
        <taxon>Archaea</taxon>
        <taxon>Methanobacteriati</taxon>
        <taxon>Methanobacteriota</taxon>
        <taxon>Stenosarchaea group</taxon>
        <taxon>Halobacteria</taxon>
        <taxon>Halobacteriales</taxon>
        <taxon>Natrialbaceae</taxon>
        <taxon>Natrarchaeobaculum</taxon>
    </lineage>
</organism>
<evidence type="ECO:0000313" key="3">
    <source>
        <dbReference type="Proteomes" id="UP000258613"/>
    </source>
</evidence>
<dbReference type="Proteomes" id="UP000258613">
    <property type="component" value="Chromosome"/>
</dbReference>
<name>A0A346PCQ0_9EURY</name>
<protein>
    <submittedName>
        <fullName evidence="1">Uncharacterized protein</fullName>
    </submittedName>
</protein>
<sequence length="61" mass="6394">MGPVGVFAPIAETETQQWGVVGPLVLAWLVLAELRWNAAVGYSSHCTSVRTTSPDGPAISV</sequence>
<accession>A0A346PT97</accession>
<reference evidence="4" key="1">
    <citation type="submission" date="2017-10" db="EMBL/GenBank/DDBJ databases">
        <title>Phenotypic and genomic properties of facultatively anaerobic sulfur-reducing natronoarchaea from hypersaline soda lakes.</title>
        <authorList>
            <person name="Sorokin D.Y."/>
            <person name="Kublanov I.V."/>
            <person name="Roman P."/>
            <person name="Sinninghe Damste J.S."/>
            <person name="Golyshin P.N."/>
            <person name="Rojo D."/>
            <person name="Ciordia S."/>
            <person name="Mena Md.C."/>
            <person name="Ferrer M."/>
            <person name="Messina E."/>
            <person name="Smedile F."/>
            <person name="La Spada G."/>
            <person name="La Cono V."/>
            <person name="Yakimov M.M."/>
        </authorList>
    </citation>
    <scope>NUCLEOTIDE SEQUENCE [LARGE SCALE GENOMIC DNA]</scope>
    <source>
        <strain evidence="4">AArc1</strain>
    </source>
</reference>
<dbReference type="GeneID" id="37643243"/>
<keyword evidence="3" id="KW-1185">Reference proteome</keyword>
<gene>
    <name evidence="1" type="ORF">AArc1_0954</name>
    <name evidence="2" type="ORF">AArcMg_2752</name>
</gene>
<dbReference type="EMBL" id="CP024047">
    <property type="protein sequence ID" value="AXR77295.1"/>
    <property type="molecule type" value="Genomic_DNA"/>
</dbReference>
<reference evidence="3" key="2">
    <citation type="submission" date="2018-02" db="EMBL/GenBank/DDBJ databases">
        <title>Phenotypic and genomic properties of facultatively anaerobic sulfur-reducing natronoarchaea from hypersaline soda lakes.</title>
        <authorList>
            <person name="Sorokin D.Y."/>
            <person name="Kublanov I.V."/>
            <person name="Roman P."/>
            <person name="Sinninghe Damste J.S."/>
            <person name="Golyshin P.N."/>
            <person name="Rojo D."/>
            <person name="Ciordia S."/>
            <person name="Mena M.D.C."/>
            <person name="Ferrer M."/>
            <person name="Messina E."/>
            <person name="Smedile F."/>
            <person name="La Spada G."/>
            <person name="La Cono V."/>
            <person name="Yakimov M.M."/>
        </authorList>
    </citation>
    <scope>NUCLEOTIDE SEQUENCE [LARGE SCALE GENOMIC DNA]</scope>
    <source>
        <strain evidence="3">AArc-Mg</strain>
    </source>
</reference>
<proteinExistence type="predicted"/>
<dbReference type="OrthoDB" id="170423at2157"/>
<dbReference type="KEGG" id="nag:AArcMg_2752"/>
<dbReference type="AlphaFoldDB" id="A0A346PCQ0"/>
<evidence type="ECO:0000313" key="2">
    <source>
        <dbReference type="EMBL" id="AXR82742.1"/>
    </source>
</evidence>
<reference evidence="1" key="3">
    <citation type="journal article" date="2019" name="Int. J. Syst. Evol. Microbiol.">
        <title>Natronolimnobius sulfurireducens sp. nov. and Halalkaliarchaeum desulfuricum gen. nov., sp. nov., the first sulfur-respiring alkaliphilic haloarchaea from hypersaline alkaline lakes.</title>
        <authorList>
            <person name="Sorokin D.Y."/>
            <person name="Yakimov M."/>
            <person name="Messina E."/>
            <person name="Merkel A.Y."/>
            <person name="Bale N.J."/>
            <person name="Sinninghe Damste J.S."/>
        </authorList>
    </citation>
    <scope>NUCLEOTIDE SEQUENCE</scope>
    <source>
        <strain evidence="2">AArc-Mg</strain>
        <strain evidence="1">AArc1</strain>
    </source>
</reference>
<accession>A0A346PCQ0</accession>